<dbReference type="SUPFAM" id="SSF47175">
    <property type="entry name" value="Cytochromes"/>
    <property type="match status" value="1"/>
</dbReference>
<dbReference type="Gene3D" id="1.20.120.10">
    <property type="entry name" value="Cytochrome c/b562"/>
    <property type="match status" value="1"/>
</dbReference>
<evidence type="ECO:0000313" key="2">
    <source>
        <dbReference type="EMBL" id="SON51829.1"/>
    </source>
</evidence>
<gene>
    <name evidence="2" type="ORF">VTAP4600_B0218</name>
</gene>
<evidence type="ECO:0000256" key="1">
    <source>
        <dbReference type="SAM" id="SignalP"/>
    </source>
</evidence>
<dbReference type="GO" id="GO:0005506">
    <property type="term" value="F:iron ion binding"/>
    <property type="evidence" value="ECO:0007669"/>
    <property type="project" value="InterPro"/>
</dbReference>
<organism evidence="2 3">
    <name type="scientific">Vibrio tapetis subsp. tapetis</name>
    <dbReference type="NCBI Taxonomy" id="1671868"/>
    <lineage>
        <taxon>Bacteria</taxon>
        <taxon>Pseudomonadati</taxon>
        <taxon>Pseudomonadota</taxon>
        <taxon>Gammaproteobacteria</taxon>
        <taxon>Vibrionales</taxon>
        <taxon>Vibrionaceae</taxon>
        <taxon>Vibrio</taxon>
    </lineage>
</organism>
<dbReference type="InterPro" id="IPR002321">
    <property type="entry name" value="Cyt_c_II"/>
</dbReference>
<sequence length="145" mass="16355">MRLKNFKALLLVMVPTTLFAQGFETEIEARQNAFSEIETGLEQASDVIDGSETDWDQLTILSQTLKEHGNTLTVSFPKGSQKGSKAKEAVWDKSAKFDSHLNQMNSGFEDMYRASQQQNANMAEAGLKQVESTCRGCHRTYRSRW</sequence>
<feature type="chain" id="PRO_5014776716" description="Cytochrome c" evidence="1">
    <location>
        <begin position="21"/>
        <end position="145"/>
    </location>
</feature>
<dbReference type="GO" id="GO:0020037">
    <property type="term" value="F:heme binding"/>
    <property type="evidence" value="ECO:0007669"/>
    <property type="project" value="InterPro"/>
</dbReference>
<dbReference type="EMBL" id="LT960612">
    <property type="protein sequence ID" value="SON51829.1"/>
    <property type="molecule type" value="Genomic_DNA"/>
</dbReference>
<dbReference type="OrthoDB" id="5815156at2"/>
<feature type="signal peptide" evidence="1">
    <location>
        <begin position="1"/>
        <end position="20"/>
    </location>
</feature>
<dbReference type="Proteomes" id="UP000235828">
    <property type="component" value="Chromosome B"/>
</dbReference>
<dbReference type="GO" id="GO:0022900">
    <property type="term" value="P:electron transport chain"/>
    <property type="evidence" value="ECO:0007669"/>
    <property type="project" value="InterPro"/>
</dbReference>
<dbReference type="RefSeq" id="WP_102524210.1">
    <property type="nucleotide sequence ID" value="NZ_LT960612.1"/>
</dbReference>
<evidence type="ECO:0008006" key="4">
    <source>
        <dbReference type="Google" id="ProtNLM"/>
    </source>
</evidence>
<protein>
    <recommendedName>
        <fullName evidence="4">Cytochrome c</fullName>
    </recommendedName>
</protein>
<dbReference type="PROSITE" id="PS51009">
    <property type="entry name" value="CYTCII"/>
    <property type="match status" value="1"/>
</dbReference>
<dbReference type="InterPro" id="IPR010980">
    <property type="entry name" value="Cyt_c/b562"/>
</dbReference>
<reference evidence="2 3" key="1">
    <citation type="submission" date="2017-10" db="EMBL/GenBank/DDBJ databases">
        <authorList>
            <person name="Banno H."/>
            <person name="Chua N.-H."/>
        </authorList>
    </citation>
    <scope>NUCLEOTIDE SEQUENCE [LARGE SCALE GENOMIC DNA]</scope>
    <source>
        <strain evidence="2">Vibrio tapetis CECT4600</strain>
    </source>
</reference>
<dbReference type="KEGG" id="vta:B0218"/>
<accession>A0A2N8ZIV3</accession>
<evidence type="ECO:0000313" key="3">
    <source>
        <dbReference type="Proteomes" id="UP000235828"/>
    </source>
</evidence>
<keyword evidence="3" id="KW-1185">Reference proteome</keyword>
<dbReference type="AlphaFoldDB" id="A0A2N8ZIV3"/>
<name>A0A2N8ZIV3_9VIBR</name>
<proteinExistence type="predicted"/>
<keyword evidence="1" id="KW-0732">Signal</keyword>
<dbReference type="Pfam" id="PF01322">
    <property type="entry name" value="Cytochrom_C_2"/>
    <property type="match status" value="1"/>
</dbReference>
<dbReference type="GO" id="GO:0009055">
    <property type="term" value="F:electron transfer activity"/>
    <property type="evidence" value="ECO:0007669"/>
    <property type="project" value="InterPro"/>
</dbReference>